<proteinExistence type="inferred from homology"/>
<evidence type="ECO:0000256" key="6">
    <source>
        <dbReference type="ARBA" id="ARBA00023136"/>
    </source>
</evidence>
<feature type="transmembrane region" description="Helical" evidence="7">
    <location>
        <begin position="46"/>
        <end position="63"/>
    </location>
</feature>
<dbReference type="RefSeq" id="WP_079703454.1">
    <property type="nucleotide sequence ID" value="NZ_FUYR01000003.1"/>
</dbReference>
<feature type="transmembrane region" description="Helical" evidence="7">
    <location>
        <begin position="12"/>
        <end position="34"/>
    </location>
</feature>
<evidence type="ECO:0000313" key="9">
    <source>
        <dbReference type="Proteomes" id="UP000189981"/>
    </source>
</evidence>
<feature type="transmembrane region" description="Helical" evidence="7">
    <location>
        <begin position="302"/>
        <end position="327"/>
    </location>
</feature>
<keyword evidence="3" id="KW-1003">Cell membrane</keyword>
<dbReference type="PANTHER" id="PTHR30250:SF10">
    <property type="entry name" value="LIPOPOLYSACCHARIDE BIOSYNTHESIS PROTEIN WZXC"/>
    <property type="match status" value="1"/>
</dbReference>
<evidence type="ECO:0000256" key="7">
    <source>
        <dbReference type="SAM" id="Phobius"/>
    </source>
</evidence>
<evidence type="ECO:0000313" key="8">
    <source>
        <dbReference type="EMBL" id="SKB82317.1"/>
    </source>
</evidence>
<feature type="transmembrane region" description="Helical" evidence="7">
    <location>
        <begin position="83"/>
        <end position="109"/>
    </location>
</feature>
<sequence>MKRPKEEYWMSSAFYTVLQNLTGVAFTFGGFYFLVRLLNKHQFGVWALYMSTVTILEFMRGGLIQNALIKYLAFEKKEEHTKIISASFSISAILTLLCILLNFLLARILTEVWDAPELLEIFHLYSWVFVVSGILTMFNSIEQANLEFKGVFVGAFVRQGIFFLYIFYCYFFSPGIILKNLVYAQFASFFISAIVSYFFSRKYFDLAFQFSYGWAKKLFNYGKYAFGTSLSSILSTTIDQMMLGAILSPVASGAFNIAVRITNLIDIPTNAIAIIVFPQSARRSETEGKHAVKYLYEKSVGVLMAILIPGVFLIFCFADIVVLIVAGDKYDDAVPLLKIVLLYCLFIPYARQFGNILDSIGKPKLNFYMVVITAAINIALNYLFISRWGVMGAAYATLCSSIVGFFLSQFILKRELNVQTFNTLKYAWEFYPEFYNKYVRPLFKKA</sequence>
<dbReference type="STRING" id="572036.SAMN05661099_2940"/>
<organism evidence="8 9">
    <name type="scientific">Daejeonella lutea</name>
    <dbReference type="NCBI Taxonomy" id="572036"/>
    <lineage>
        <taxon>Bacteria</taxon>
        <taxon>Pseudomonadati</taxon>
        <taxon>Bacteroidota</taxon>
        <taxon>Sphingobacteriia</taxon>
        <taxon>Sphingobacteriales</taxon>
        <taxon>Sphingobacteriaceae</taxon>
        <taxon>Daejeonella</taxon>
    </lineage>
</organism>
<dbReference type="GO" id="GO:0005886">
    <property type="term" value="C:plasma membrane"/>
    <property type="evidence" value="ECO:0007669"/>
    <property type="project" value="UniProtKB-SubCell"/>
</dbReference>
<keyword evidence="5 7" id="KW-1133">Transmembrane helix</keyword>
<feature type="transmembrane region" description="Helical" evidence="7">
    <location>
        <begin position="121"/>
        <end position="138"/>
    </location>
</feature>
<dbReference type="OrthoDB" id="650636at2"/>
<reference evidence="9" key="1">
    <citation type="submission" date="2017-02" db="EMBL/GenBank/DDBJ databases">
        <authorList>
            <person name="Varghese N."/>
            <person name="Submissions S."/>
        </authorList>
    </citation>
    <scope>NUCLEOTIDE SEQUENCE [LARGE SCALE GENOMIC DNA]</scope>
    <source>
        <strain evidence="9">DSM 22385</strain>
    </source>
</reference>
<keyword evidence="6 7" id="KW-0472">Membrane</keyword>
<name>A0A1T5EDW8_9SPHI</name>
<accession>A0A1T5EDW8</accession>
<feature type="transmembrane region" description="Helical" evidence="7">
    <location>
        <begin position="365"/>
        <end position="385"/>
    </location>
</feature>
<dbReference type="Pfam" id="PF13440">
    <property type="entry name" value="Polysacc_synt_3"/>
    <property type="match status" value="1"/>
</dbReference>
<evidence type="ECO:0000256" key="1">
    <source>
        <dbReference type="ARBA" id="ARBA00004651"/>
    </source>
</evidence>
<feature type="transmembrane region" description="Helical" evidence="7">
    <location>
        <begin position="391"/>
        <end position="412"/>
    </location>
</feature>
<feature type="transmembrane region" description="Helical" evidence="7">
    <location>
        <begin position="180"/>
        <end position="199"/>
    </location>
</feature>
<evidence type="ECO:0000256" key="5">
    <source>
        <dbReference type="ARBA" id="ARBA00022989"/>
    </source>
</evidence>
<gene>
    <name evidence="8" type="ORF">SAMN05661099_2940</name>
</gene>
<feature type="transmembrane region" description="Helical" evidence="7">
    <location>
        <begin position="150"/>
        <end position="168"/>
    </location>
</feature>
<protein>
    <submittedName>
        <fullName evidence="8">Membrane protein involved in the export of O-antigen and teichoic acid</fullName>
    </submittedName>
</protein>
<evidence type="ECO:0000256" key="3">
    <source>
        <dbReference type="ARBA" id="ARBA00022475"/>
    </source>
</evidence>
<dbReference type="Proteomes" id="UP000189981">
    <property type="component" value="Unassembled WGS sequence"/>
</dbReference>
<evidence type="ECO:0000256" key="2">
    <source>
        <dbReference type="ARBA" id="ARBA00007430"/>
    </source>
</evidence>
<comment type="similarity">
    <text evidence="2">Belongs to the polysaccharide synthase family.</text>
</comment>
<dbReference type="AlphaFoldDB" id="A0A1T5EDW8"/>
<keyword evidence="9" id="KW-1185">Reference proteome</keyword>
<dbReference type="CDD" id="cd13128">
    <property type="entry name" value="MATE_Wzx_like"/>
    <property type="match status" value="1"/>
</dbReference>
<dbReference type="PANTHER" id="PTHR30250">
    <property type="entry name" value="PST FAMILY PREDICTED COLANIC ACID TRANSPORTER"/>
    <property type="match status" value="1"/>
</dbReference>
<keyword evidence="4 7" id="KW-0812">Transmembrane</keyword>
<dbReference type="EMBL" id="FUYR01000003">
    <property type="protein sequence ID" value="SKB82317.1"/>
    <property type="molecule type" value="Genomic_DNA"/>
</dbReference>
<evidence type="ECO:0000256" key="4">
    <source>
        <dbReference type="ARBA" id="ARBA00022692"/>
    </source>
</evidence>
<feature type="transmembrane region" description="Helical" evidence="7">
    <location>
        <begin position="333"/>
        <end position="353"/>
    </location>
</feature>
<dbReference type="InterPro" id="IPR050833">
    <property type="entry name" value="Poly_Biosynth_Transport"/>
</dbReference>
<comment type="subcellular location">
    <subcellularLocation>
        <location evidence="1">Cell membrane</location>
        <topology evidence="1">Multi-pass membrane protein</topology>
    </subcellularLocation>
</comment>